<dbReference type="EMBL" id="JACCBV010000001">
    <property type="protein sequence ID" value="NYE18022.1"/>
    <property type="molecule type" value="Genomic_DNA"/>
</dbReference>
<dbReference type="RefSeq" id="WP_218852826.1">
    <property type="nucleotide sequence ID" value="NZ_JACCBV010000001.1"/>
</dbReference>
<keyword evidence="2" id="KW-1185">Reference proteome</keyword>
<name>A0A7Y9KG38_9MICO</name>
<evidence type="ECO:0000313" key="2">
    <source>
        <dbReference type="Proteomes" id="UP000576969"/>
    </source>
</evidence>
<comment type="caution">
    <text evidence="1">The sequence shown here is derived from an EMBL/GenBank/DDBJ whole genome shotgun (WGS) entry which is preliminary data.</text>
</comment>
<dbReference type="Proteomes" id="UP000576969">
    <property type="component" value="Unassembled WGS sequence"/>
</dbReference>
<dbReference type="AlphaFoldDB" id="A0A7Y9KG38"/>
<evidence type="ECO:0008006" key="3">
    <source>
        <dbReference type="Google" id="ProtNLM"/>
    </source>
</evidence>
<protein>
    <recommendedName>
        <fullName evidence="3">Phenylalanyl-tRNA synthetase subunit beta</fullName>
    </recommendedName>
</protein>
<sequence length="89" mass="10279">MDERILERVARDGELQTLSPLELQLNEAPLTIDPTPRRRVKAWVRFGSTPIQVDALAARWTSNAVGIVFEVRRREMRCWVWSGAVTEME</sequence>
<organism evidence="1 2">
    <name type="scientific">Microbacterium immunditiarum</name>
    <dbReference type="NCBI Taxonomy" id="337480"/>
    <lineage>
        <taxon>Bacteria</taxon>
        <taxon>Bacillati</taxon>
        <taxon>Actinomycetota</taxon>
        <taxon>Actinomycetes</taxon>
        <taxon>Micrococcales</taxon>
        <taxon>Microbacteriaceae</taxon>
        <taxon>Microbacterium</taxon>
    </lineage>
</organism>
<proteinExistence type="predicted"/>
<accession>A0A7Y9KG38</accession>
<evidence type="ECO:0000313" key="1">
    <source>
        <dbReference type="EMBL" id="NYE18022.1"/>
    </source>
</evidence>
<gene>
    <name evidence="1" type="ORF">BJ991_000050</name>
</gene>
<reference evidence="1 2" key="1">
    <citation type="submission" date="2020-07" db="EMBL/GenBank/DDBJ databases">
        <title>Sequencing the genomes of 1000 actinobacteria strains.</title>
        <authorList>
            <person name="Klenk H.-P."/>
        </authorList>
    </citation>
    <scope>NUCLEOTIDE SEQUENCE [LARGE SCALE GENOMIC DNA]</scope>
    <source>
        <strain evidence="1 2">DSM 24662</strain>
    </source>
</reference>